<name>A0A5J5F0K4_9PEZI</name>
<gene>
    <name evidence="1" type="ORF">FN846DRAFT_943128</name>
</gene>
<dbReference type="OrthoDB" id="5307922at2759"/>
<organism evidence="1 2">
    <name type="scientific">Sphaerosporella brunnea</name>
    <dbReference type="NCBI Taxonomy" id="1250544"/>
    <lineage>
        <taxon>Eukaryota</taxon>
        <taxon>Fungi</taxon>
        <taxon>Dikarya</taxon>
        <taxon>Ascomycota</taxon>
        <taxon>Pezizomycotina</taxon>
        <taxon>Pezizomycetes</taxon>
        <taxon>Pezizales</taxon>
        <taxon>Pyronemataceae</taxon>
        <taxon>Sphaerosporella</taxon>
    </lineage>
</organism>
<dbReference type="Proteomes" id="UP000326924">
    <property type="component" value="Unassembled WGS sequence"/>
</dbReference>
<dbReference type="PANTHER" id="PTHR11799:SF12">
    <property type="entry name" value="PARAOXONASE-RELATED"/>
    <property type="match status" value="1"/>
</dbReference>
<sequence length="407" mass="43082">MAPPGARSATTPTLSQLKWVLLLTLLALLWRTITTRSPFFLIPPVPSLKPPHTCRVYHQPLLSCASFTALPSSPLLLLSCGELWVFDPTAPETPPRLVVFTSLDATRDFRLGDVVAVSAAGAGEYRVFAVNHAEGGGRVEVLDLDLDLSSAEARHVATIRHPAIHSPHGIAALNASAFFYTNDFAFAGSGSGSGRAGVVAEALTAAPGGSLGLAVLTPEGAEVTTVARLAAAKGVAVDTRGNKVYAVSAVKGVYAFSYDPANPALTMSKPEFLRTAVLGENLVFSEESGELFLSGGTSLRGLLGGEEEKVAVEQAGRESITARLVKDGKPRDFANAGLRREEWRWESVFADDGSFYGDVSTGAVLKAGGAFVATASRQRGVLVCRDVPIRHDDEKLQEEQTLGRDEL</sequence>
<evidence type="ECO:0000313" key="1">
    <source>
        <dbReference type="EMBL" id="KAA8909176.1"/>
    </source>
</evidence>
<protein>
    <recommendedName>
        <fullName evidence="3">SMP-30/Gluconolactonase/LRE-like region domain-containing protein</fullName>
    </recommendedName>
</protein>
<dbReference type="EMBL" id="VXIS01000060">
    <property type="protein sequence ID" value="KAA8909176.1"/>
    <property type="molecule type" value="Genomic_DNA"/>
</dbReference>
<accession>A0A5J5F0K4</accession>
<evidence type="ECO:0008006" key="3">
    <source>
        <dbReference type="Google" id="ProtNLM"/>
    </source>
</evidence>
<dbReference type="SUPFAM" id="SSF63829">
    <property type="entry name" value="Calcium-dependent phosphotriesterase"/>
    <property type="match status" value="1"/>
</dbReference>
<proteinExistence type="predicted"/>
<dbReference type="InterPro" id="IPR051288">
    <property type="entry name" value="Serum_paraoxonase/arylesterase"/>
</dbReference>
<dbReference type="PANTHER" id="PTHR11799">
    <property type="entry name" value="PARAOXONASE"/>
    <property type="match status" value="1"/>
</dbReference>
<dbReference type="InterPro" id="IPR011042">
    <property type="entry name" value="6-blade_b-propeller_TolB-like"/>
</dbReference>
<dbReference type="AlphaFoldDB" id="A0A5J5F0K4"/>
<dbReference type="Gene3D" id="2.120.10.30">
    <property type="entry name" value="TolB, C-terminal domain"/>
    <property type="match status" value="1"/>
</dbReference>
<comment type="caution">
    <text evidence="1">The sequence shown here is derived from an EMBL/GenBank/DDBJ whole genome shotgun (WGS) entry which is preliminary data.</text>
</comment>
<reference evidence="1 2" key="1">
    <citation type="submission" date="2019-09" db="EMBL/GenBank/DDBJ databases">
        <title>Draft genome of the ectomycorrhizal ascomycete Sphaerosporella brunnea.</title>
        <authorList>
            <consortium name="DOE Joint Genome Institute"/>
            <person name="Benucci G.M."/>
            <person name="Marozzi G."/>
            <person name="Antonielli L."/>
            <person name="Sanchez S."/>
            <person name="Marco P."/>
            <person name="Wang X."/>
            <person name="Falini L.B."/>
            <person name="Barry K."/>
            <person name="Haridas S."/>
            <person name="Lipzen A."/>
            <person name="Labutti K."/>
            <person name="Grigoriev I.V."/>
            <person name="Murat C."/>
            <person name="Martin F."/>
            <person name="Albertini E."/>
            <person name="Donnini D."/>
            <person name="Bonito G."/>
        </authorList>
    </citation>
    <scope>NUCLEOTIDE SEQUENCE [LARGE SCALE GENOMIC DNA]</scope>
    <source>
        <strain evidence="1 2">Sb_GMNB300</strain>
    </source>
</reference>
<evidence type="ECO:0000313" key="2">
    <source>
        <dbReference type="Proteomes" id="UP000326924"/>
    </source>
</evidence>
<dbReference type="InParanoid" id="A0A5J5F0K4"/>
<keyword evidence="2" id="KW-1185">Reference proteome</keyword>